<keyword evidence="2" id="KW-1185">Reference proteome</keyword>
<evidence type="ECO:0000313" key="1">
    <source>
        <dbReference type="EMBL" id="KAG2191729.1"/>
    </source>
</evidence>
<comment type="caution">
    <text evidence="1">The sequence shown here is derived from an EMBL/GenBank/DDBJ whole genome shotgun (WGS) entry which is preliminary data.</text>
</comment>
<sequence>MLVLLASLTFVDIDLYEVLLKEASQSQSTNKDATEANAAVLMGPARLINHSPNHPKLSAMDIENIQNSCFVAISNIPLSLSPPSLRETLNRNQLDQGCLKGLEDFPNILRMLCELMDDDVEFITFPQAVWTFQTQAITWSRLEKRVFSAIAIILTDFWVLFQRRDFNRTHERTFWAEYVTPVFKHFCINANSREKRLIFSWCESMMMSHKKSQVIPGVWNNTTEKLFSDGVGRKDGFEVIIMESSGPYSTENIDHSVEDTSKLITLTTDSLRNEILQYQDASIETAKLLSAFGIQCICDKITLIKTSLFGPTRWQVVELRSAIIPVTWDSRMNLMSVFELLAVLQNEYDLQKDVLKKLRKKNNFLDPVPYKDKIRNNFENANVL</sequence>
<dbReference type="EMBL" id="JAEPRD010000361">
    <property type="protein sequence ID" value="KAG2191729.1"/>
    <property type="molecule type" value="Genomic_DNA"/>
</dbReference>
<gene>
    <name evidence="1" type="ORF">INT47_004168</name>
</gene>
<reference evidence="1" key="1">
    <citation type="submission" date="2020-12" db="EMBL/GenBank/DDBJ databases">
        <title>Metabolic potential, ecology and presence of endohyphal bacteria is reflected in genomic diversity of Mucoromycotina.</title>
        <authorList>
            <person name="Muszewska A."/>
            <person name="Okrasinska A."/>
            <person name="Steczkiewicz K."/>
            <person name="Drgas O."/>
            <person name="Orlowska M."/>
            <person name="Perlinska-Lenart U."/>
            <person name="Aleksandrzak-Piekarczyk T."/>
            <person name="Szatraj K."/>
            <person name="Zielenkiewicz U."/>
            <person name="Pilsyk S."/>
            <person name="Malc E."/>
            <person name="Mieczkowski P."/>
            <person name="Kruszewska J.S."/>
            <person name="Biernat P."/>
            <person name="Pawlowska J."/>
        </authorList>
    </citation>
    <scope>NUCLEOTIDE SEQUENCE</scope>
    <source>
        <strain evidence="1">WA0000017839</strain>
    </source>
</reference>
<dbReference type="AlphaFoldDB" id="A0A8H7QF97"/>
<dbReference type="Proteomes" id="UP000603453">
    <property type="component" value="Unassembled WGS sequence"/>
</dbReference>
<accession>A0A8H7QF97</accession>
<proteinExistence type="predicted"/>
<evidence type="ECO:0000313" key="2">
    <source>
        <dbReference type="Proteomes" id="UP000603453"/>
    </source>
</evidence>
<protein>
    <submittedName>
        <fullName evidence="1">Uncharacterized protein</fullName>
    </submittedName>
</protein>
<name>A0A8H7QF97_9FUNG</name>
<dbReference type="OrthoDB" id="2407081at2759"/>
<organism evidence="1 2">
    <name type="scientific">Mucor saturninus</name>
    <dbReference type="NCBI Taxonomy" id="64648"/>
    <lineage>
        <taxon>Eukaryota</taxon>
        <taxon>Fungi</taxon>
        <taxon>Fungi incertae sedis</taxon>
        <taxon>Mucoromycota</taxon>
        <taxon>Mucoromycotina</taxon>
        <taxon>Mucoromycetes</taxon>
        <taxon>Mucorales</taxon>
        <taxon>Mucorineae</taxon>
        <taxon>Mucoraceae</taxon>
        <taxon>Mucor</taxon>
    </lineage>
</organism>